<evidence type="ECO:0000313" key="2">
    <source>
        <dbReference type="EMBL" id="OIP97402.1"/>
    </source>
</evidence>
<sequence length="89" mass="10057">MDMPKFKLPTSPTTIVIGITLLCVVGLGLWTSYTYFFQPAPAVPTTIQPQQYYNNELKSITSELEKYKTYSIDTSNPIDTGKNDPFKPF</sequence>
<proteinExistence type="predicted"/>
<dbReference type="EMBL" id="MNZT01000057">
    <property type="protein sequence ID" value="OIP97402.1"/>
    <property type="molecule type" value="Genomic_DNA"/>
</dbReference>
<reference evidence="2 3" key="1">
    <citation type="journal article" date="2016" name="Environ. Microbiol.">
        <title>Genomic resolution of a cold subsurface aquifer community provides metabolic insights for novel microbes adapted to high CO concentrations.</title>
        <authorList>
            <person name="Probst A.J."/>
            <person name="Castelle C.J."/>
            <person name="Singh A."/>
            <person name="Brown C.T."/>
            <person name="Anantharaman K."/>
            <person name="Sharon I."/>
            <person name="Hug L.A."/>
            <person name="Burstein D."/>
            <person name="Emerson J.B."/>
            <person name="Thomas B.C."/>
            <person name="Banfield J.F."/>
        </authorList>
    </citation>
    <scope>NUCLEOTIDE SEQUENCE [LARGE SCALE GENOMIC DNA]</scope>
    <source>
        <strain evidence="2">CG2_30_54_11</strain>
    </source>
</reference>
<dbReference type="STRING" id="1817892.AUK40_03275"/>
<evidence type="ECO:0000256" key="1">
    <source>
        <dbReference type="SAM" id="Phobius"/>
    </source>
</evidence>
<protein>
    <submittedName>
        <fullName evidence="2">Uncharacterized protein</fullName>
    </submittedName>
</protein>
<name>A0A1J5ISM3_9BACT</name>
<dbReference type="AlphaFoldDB" id="A0A1J5ISM3"/>
<dbReference type="Proteomes" id="UP000183245">
    <property type="component" value="Unassembled WGS sequence"/>
</dbReference>
<organism evidence="2 3">
    <name type="scientific">Candidatus Wirthbacteria bacterium CG2_30_54_11</name>
    <dbReference type="NCBI Taxonomy" id="1817892"/>
    <lineage>
        <taxon>Bacteria</taxon>
        <taxon>Candidatus Wirthbacteria</taxon>
    </lineage>
</organism>
<evidence type="ECO:0000313" key="3">
    <source>
        <dbReference type="Proteomes" id="UP000183245"/>
    </source>
</evidence>
<keyword evidence="1" id="KW-1133">Transmembrane helix</keyword>
<feature type="transmembrane region" description="Helical" evidence="1">
    <location>
        <begin position="12"/>
        <end position="36"/>
    </location>
</feature>
<gene>
    <name evidence="2" type="ORF">AUK40_03275</name>
</gene>
<keyword evidence="1" id="KW-0812">Transmembrane</keyword>
<keyword evidence="1" id="KW-0472">Membrane</keyword>
<accession>A0A1J5ISM3</accession>
<comment type="caution">
    <text evidence="2">The sequence shown here is derived from an EMBL/GenBank/DDBJ whole genome shotgun (WGS) entry which is preliminary data.</text>
</comment>